<dbReference type="STRING" id="105696.A0A1Y2MGI9"/>
<feature type="transmembrane region" description="Helical" evidence="1">
    <location>
        <begin position="118"/>
        <end position="136"/>
    </location>
</feature>
<evidence type="ECO:0000256" key="1">
    <source>
        <dbReference type="SAM" id="Phobius"/>
    </source>
</evidence>
<dbReference type="InterPro" id="IPR046580">
    <property type="entry name" value="DUF6640"/>
</dbReference>
<dbReference type="AlphaFoldDB" id="A0A1Y2MGI9"/>
<feature type="transmembrane region" description="Helical" evidence="1">
    <location>
        <begin position="81"/>
        <end position="106"/>
    </location>
</feature>
<keyword evidence="3" id="KW-1185">Reference proteome</keyword>
<dbReference type="InParanoid" id="A0A1Y2MGI9"/>
<feature type="transmembrane region" description="Helical" evidence="1">
    <location>
        <begin position="12"/>
        <end position="28"/>
    </location>
</feature>
<protein>
    <recommendedName>
        <fullName evidence="4">EXPERA domain-containing protein</fullName>
    </recommendedName>
</protein>
<keyword evidence="1" id="KW-0472">Membrane</keyword>
<organism evidence="2 3">
    <name type="scientific">Epicoccum nigrum</name>
    <name type="common">Soil fungus</name>
    <name type="synonym">Epicoccum purpurascens</name>
    <dbReference type="NCBI Taxonomy" id="105696"/>
    <lineage>
        <taxon>Eukaryota</taxon>
        <taxon>Fungi</taxon>
        <taxon>Dikarya</taxon>
        <taxon>Ascomycota</taxon>
        <taxon>Pezizomycotina</taxon>
        <taxon>Dothideomycetes</taxon>
        <taxon>Pleosporomycetidae</taxon>
        <taxon>Pleosporales</taxon>
        <taxon>Pleosporineae</taxon>
        <taxon>Didymellaceae</taxon>
        <taxon>Epicoccum</taxon>
    </lineage>
</organism>
<dbReference type="Proteomes" id="UP000193240">
    <property type="component" value="Unassembled WGS sequence"/>
</dbReference>
<gene>
    <name evidence="2" type="ORF">B5807_00878</name>
</gene>
<proteinExistence type="predicted"/>
<feature type="transmembrane region" description="Helical" evidence="1">
    <location>
        <begin position="48"/>
        <end position="69"/>
    </location>
</feature>
<reference evidence="2 3" key="1">
    <citation type="journal article" date="2017" name="Genome Announc.">
        <title>Genome sequence of the saprophytic ascomycete Epicoccum nigrum ICMP 19927 strain isolated from New Zealand.</title>
        <authorList>
            <person name="Fokin M."/>
            <person name="Fleetwood D."/>
            <person name="Weir B.S."/>
            <person name="Villas-Boas S.G."/>
        </authorList>
    </citation>
    <scope>NUCLEOTIDE SEQUENCE [LARGE SCALE GENOMIC DNA]</scope>
    <source>
        <strain evidence="2 3">ICMP 19927</strain>
    </source>
</reference>
<accession>A0A1Y2MGI9</accession>
<sequence length="151" mass="16718">MSGAVTLTPGKALVSLVNLVTLIGPYLADWNETHMYNPNWPPHARYHNGQTMTIGLFTGVITPYVLFVLEPRAASPDVKRAYLGWVLALQNIVYLSSLSGILYPGAGWADPQFGEGKSQLYMFPVLVVMVWVGWWVEVRRVERGGVGEKKG</sequence>
<dbReference type="Pfam" id="PF20345">
    <property type="entry name" value="DUF6640"/>
    <property type="match status" value="1"/>
</dbReference>
<name>A0A1Y2MGI9_EPING</name>
<dbReference type="EMBL" id="KZ107838">
    <property type="protein sequence ID" value="OSS55112.1"/>
    <property type="molecule type" value="Genomic_DNA"/>
</dbReference>
<evidence type="ECO:0008006" key="4">
    <source>
        <dbReference type="Google" id="ProtNLM"/>
    </source>
</evidence>
<keyword evidence="1" id="KW-0812">Transmembrane</keyword>
<keyword evidence="1" id="KW-1133">Transmembrane helix</keyword>
<dbReference type="OMA" id="DWSHTHV"/>
<evidence type="ECO:0000313" key="2">
    <source>
        <dbReference type="EMBL" id="OSS55112.1"/>
    </source>
</evidence>
<evidence type="ECO:0000313" key="3">
    <source>
        <dbReference type="Proteomes" id="UP000193240"/>
    </source>
</evidence>